<name>A0A9Q2HGS4_9STAP</name>
<organism evidence="4 5">
    <name type="scientific">Nosocomiicoccus ampullae</name>
    <dbReference type="NCBI Taxonomy" id="489910"/>
    <lineage>
        <taxon>Bacteria</taxon>
        <taxon>Bacillati</taxon>
        <taxon>Bacillota</taxon>
        <taxon>Bacilli</taxon>
        <taxon>Bacillales</taxon>
        <taxon>Staphylococcaceae</taxon>
        <taxon>Nosocomiicoccus</taxon>
    </lineage>
</organism>
<dbReference type="Gene3D" id="3.30.110.60">
    <property type="entry name" value="YhbY-like"/>
    <property type="match status" value="1"/>
</dbReference>
<evidence type="ECO:0000256" key="2">
    <source>
        <dbReference type="PROSITE-ProRule" id="PRU00626"/>
    </source>
</evidence>
<keyword evidence="5" id="KW-1185">Reference proteome</keyword>
<evidence type="ECO:0000259" key="3">
    <source>
        <dbReference type="PROSITE" id="PS51295"/>
    </source>
</evidence>
<dbReference type="GO" id="GO:0003723">
    <property type="term" value="F:RNA binding"/>
    <property type="evidence" value="ECO:0007669"/>
    <property type="project" value="UniProtKB-UniRule"/>
</dbReference>
<evidence type="ECO:0000256" key="1">
    <source>
        <dbReference type="ARBA" id="ARBA00022884"/>
    </source>
</evidence>
<protein>
    <submittedName>
        <fullName evidence="4">RNA-binding protein</fullName>
    </submittedName>
</protein>
<dbReference type="InterPro" id="IPR035920">
    <property type="entry name" value="YhbY-like_sf"/>
</dbReference>
<dbReference type="Pfam" id="PF01985">
    <property type="entry name" value="CRS1_YhbY"/>
    <property type="match status" value="1"/>
</dbReference>
<feature type="domain" description="CRM" evidence="3">
    <location>
        <begin position="1"/>
        <end position="97"/>
    </location>
</feature>
<dbReference type="AlphaFoldDB" id="A0A9Q2HGS4"/>
<evidence type="ECO:0000313" key="4">
    <source>
        <dbReference type="EMBL" id="MBB5176547.1"/>
    </source>
</evidence>
<comment type="caution">
    <text evidence="4">The sequence shown here is derived from an EMBL/GenBank/DDBJ whole genome shotgun (WGS) entry which is preliminary data.</text>
</comment>
<dbReference type="SMART" id="SM01103">
    <property type="entry name" value="CRS1_YhbY"/>
    <property type="match status" value="1"/>
</dbReference>
<dbReference type="PANTHER" id="PTHR40065:SF3">
    <property type="entry name" value="RNA-BINDING PROTEIN YHBY"/>
    <property type="match status" value="1"/>
</dbReference>
<dbReference type="PANTHER" id="PTHR40065">
    <property type="entry name" value="RNA-BINDING PROTEIN YHBY"/>
    <property type="match status" value="1"/>
</dbReference>
<dbReference type="InterPro" id="IPR017924">
    <property type="entry name" value="RNA-binding_YhbY"/>
</dbReference>
<gene>
    <name evidence="4" type="ORF">HNQ45_001435</name>
</gene>
<proteinExistence type="predicted"/>
<dbReference type="InterPro" id="IPR001890">
    <property type="entry name" value="RNA-binding_CRM"/>
</dbReference>
<dbReference type="RefSeq" id="WP_183675230.1">
    <property type="nucleotide sequence ID" value="NZ_CBCRYX010000010.1"/>
</dbReference>
<reference evidence="4 5" key="1">
    <citation type="submission" date="2020-08" db="EMBL/GenBank/DDBJ databases">
        <title>Genomic Encyclopedia of Type Strains, Phase IV (KMG-IV): sequencing the most valuable type-strain genomes for metagenomic binning, comparative biology and taxonomic classification.</title>
        <authorList>
            <person name="Goeker M."/>
        </authorList>
    </citation>
    <scope>NUCLEOTIDE SEQUENCE [LARGE SCALE GENOMIC DNA]</scope>
    <source>
        <strain evidence="4 5">DSM 19163</strain>
    </source>
</reference>
<dbReference type="PROSITE" id="PS51295">
    <property type="entry name" value="CRM"/>
    <property type="match status" value="1"/>
</dbReference>
<evidence type="ECO:0000313" key="5">
    <source>
        <dbReference type="Proteomes" id="UP000579136"/>
    </source>
</evidence>
<dbReference type="NCBIfam" id="TIGR00253">
    <property type="entry name" value="RNA_bind_YhbY"/>
    <property type="match status" value="1"/>
</dbReference>
<dbReference type="SUPFAM" id="SSF75471">
    <property type="entry name" value="YhbY-like"/>
    <property type="match status" value="1"/>
</dbReference>
<dbReference type="InterPro" id="IPR051925">
    <property type="entry name" value="RNA-binding_domain"/>
</dbReference>
<keyword evidence="1 2" id="KW-0694">RNA-binding</keyword>
<dbReference type="EMBL" id="JACHHF010000009">
    <property type="protein sequence ID" value="MBB5176547.1"/>
    <property type="molecule type" value="Genomic_DNA"/>
</dbReference>
<accession>A0A9Q2HGS4</accession>
<sequence>MTLTGKQKRYLRKLAHDLKPVFQVGKHGVTEEFNNQIIDYFDTHELLKISVLQNSIESKDEVALKVSEGTNSTVVQIIGSIIVLYKENKEHKEIELP</sequence>
<dbReference type="Proteomes" id="UP000579136">
    <property type="component" value="Unassembled WGS sequence"/>
</dbReference>